<accession>A0ABW4EGZ7</accession>
<proteinExistence type="predicted"/>
<dbReference type="RefSeq" id="WP_379917053.1">
    <property type="nucleotide sequence ID" value="NZ_JBHUDD010000137.1"/>
</dbReference>
<feature type="region of interest" description="Disordered" evidence="1">
    <location>
        <begin position="54"/>
        <end position="131"/>
    </location>
</feature>
<dbReference type="SUPFAM" id="SSF52540">
    <property type="entry name" value="P-loop containing nucleoside triphosphate hydrolases"/>
    <property type="match status" value="2"/>
</dbReference>
<reference evidence="3" key="1">
    <citation type="journal article" date="2019" name="Int. J. Syst. Evol. Microbiol.">
        <title>The Global Catalogue of Microorganisms (GCM) 10K type strain sequencing project: providing services to taxonomists for standard genome sequencing and annotation.</title>
        <authorList>
            <consortium name="The Broad Institute Genomics Platform"/>
            <consortium name="The Broad Institute Genome Sequencing Center for Infectious Disease"/>
            <person name="Wu L."/>
            <person name="Ma J."/>
        </authorList>
    </citation>
    <scope>NUCLEOTIDE SEQUENCE [LARGE SCALE GENOMIC DNA]</scope>
    <source>
        <strain evidence="3">CGMCC 1.12477</strain>
    </source>
</reference>
<keyword evidence="3" id="KW-1185">Reference proteome</keyword>
<evidence type="ECO:0000313" key="2">
    <source>
        <dbReference type="EMBL" id="MFD1510663.1"/>
    </source>
</evidence>
<dbReference type="Proteomes" id="UP001597186">
    <property type="component" value="Unassembled WGS sequence"/>
</dbReference>
<evidence type="ECO:0000313" key="3">
    <source>
        <dbReference type="Proteomes" id="UP001597186"/>
    </source>
</evidence>
<dbReference type="EMBL" id="JBHUDD010000137">
    <property type="protein sequence ID" value="MFD1510663.1"/>
    <property type="molecule type" value="Genomic_DNA"/>
</dbReference>
<comment type="caution">
    <text evidence="2">The sequence shown here is derived from an EMBL/GenBank/DDBJ whole genome shotgun (WGS) entry which is preliminary data.</text>
</comment>
<feature type="compositionally biased region" description="Basic and acidic residues" evidence="1">
    <location>
        <begin position="80"/>
        <end position="92"/>
    </location>
</feature>
<feature type="compositionally biased region" description="Basic and acidic residues" evidence="1">
    <location>
        <begin position="55"/>
        <end position="67"/>
    </location>
</feature>
<feature type="region of interest" description="Disordered" evidence="1">
    <location>
        <begin position="147"/>
        <end position="166"/>
    </location>
</feature>
<sequence length="524" mass="57936">MTEYVFKAADSESAMDKAVRELGDDAMILSIRRVGNLTEVRAIKQTVAAVTARAPEPKPRRRFEEPFAKGVPAETLDLEEALRTVRNRRDHDDDMDDMRQQPYDSDDFRRQPYQDEPRPRQASEPAIDLPDIAELEQMLNTRARAEETTNAHLMRRATGEPPSPPWPVEQMFQRSDWSDDDMPASSEAAFREDDRFGARPDTEPRPIVEPWAPAGSAPPQPAAETARAWEKAPYQAIGTSGFDPTSEWRPGYAPGTSVPEQYESAPAAITQRGGSSDRIVRHGFPEDIARSCAIAPELHSPKAQLDHACKLLAERLAWPDETSALHEGGMLFIFGPPGAGKTTVTAQIAFERIQSYGIRPKLTKLSRKSFVDDGRLLHHALLLNTVYTDETWHQPQIYSPSDIVDCNLSDPEQVKEAYDLICQNNEDTDLTPVMIVPGTWSVLAIKHYCQAFKDLSPAIILTHMNVGGIGIGGLSALSGANARLVAASETQMITDGLAPIDQPSIEQFLLDTVTYTDTELGLGL</sequence>
<gene>
    <name evidence="2" type="ORF">ACFTOW_14845</name>
</gene>
<name>A0ABW4EGZ7_9RHOB</name>
<dbReference type="InterPro" id="IPR027417">
    <property type="entry name" value="P-loop_NTPase"/>
</dbReference>
<evidence type="ECO:0000256" key="1">
    <source>
        <dbReference type="SAM" id="MobiDB-lite"/>
    </source>
</evidence>
<organism evidence="2 3">
    <name type="scientific">Lacimonas salitolerans</name>
    <dbReference type="NCBI Taxonomy" id="1323750"/>
    <lineage>
        <taxon>Bacteria</taxon>
        <taxon>Pseudomonadati</taxon>
        <taxon>Pseudomonadota</taxon>
        <taxon>Alphaproteobacteria</taxon>
        <taxon>Rhodobacterales</taxon>
        <taxon>Paracoccaceae</taxon>
        <taxon>Lacimonas</taxon>
    </lineage>
</organism>
<feature type="compositionally biased region" description="Basic and acidic residues" evidence="1">
    <location>
        <begin position="106"/>
        <end position="121"/>
    </location>
</feature>
<evidence type="ECO:0008006" key="4">
    <source>
        <dbReference type="Google" id="ProtNLM"/>
    </source>
</evidence>
<protein>
    <recommendedName>
        <fullName evidence="4">Flagella-associated GTP-binding protein</fullName>
    </recommendedName>
</protein>